<dbReference type="InterPro" id="IPR008756">
    <property type="entry name" value="Peptidase_M56"/>
</dbReference>
<feature type="transmembrane region" description="Helical" evidence="2">
    <location>
        <begin position="290"/>
        <end position="313"/>
    </location>
</feature>
<keyword evidence="2" id="KW-1133">Transmembrane helix</keyword>
<keyword evidence="5" id="KW-1185">Reference proteome</keyword>
<name>A0ABW2YVD3_9SPHI</name>
<keyword evidence="2" id="KW-0812">Transmembrane</keyword>
<dbReference type="PANTHER" id="PTHR34978">
    <property type="entry name" value="POSSIBLE SENSOR-TRANSDUCER PROTEIN BLAR"/>
    <property type="match status" value="1"/>
</dbReference>
<dbReference type="CDD" id="cd07341">
    <property type="entry name" value="M56_BlaR1_MecR1_like"/>
    <property type="match status" value="1"/>
</dbReference>
<feature type="transmembrane region" description="Helical" evidence="2">
    <location>
        <begin position="6"/>
        <end position="22"/>
    </location>
</feature>
<dbReference type="EMBL" id="JBHTHU010000001">
    <property type="protein sequence ID" value="MFD0748505.1"/>
    <property type="molecule type" value="Genomic_DNA"/>
</dbReference>
<dbReference type="Proteomes" id="UP001596958">
    <property type="component" value="Unassembled WGS sequence"/>
</dbReference>
<evidence type="ECO:0000313" key="4">
    <source>
        <dbReference type="EMBL" id="MFD0748505.1"/>
    </source>
</evidence>
<evidence type="ECO:0000256" key="2">
    <source>
        <dbReference type="SAM" id="Phobius"/>
    </source>
</evidence>
<feature type="region of interest" description="Disordered" evidence="1">
    <location>
        <begin position="340"/>
        <end position="363"/>
    </location>
</feature>
<sequence length="608" mass="68165">MSYILSVAAIIGISLLFYRMFLDRETFFRLNRLVLLSCLIMAFIVPLVHVPAKFSFRSAVPVALDNVVETPVITQPEKRLVMQPTEEVNYIKTVTPPSPITIGGVVAGAIKYIPFIYWGGIAIMGTNLLLQIFVLLYRSRKSRIVRDGVCRIVEVDDDRAPCSFGNNIYINPGKYDVKTYSKILAHEKIHVIQAHSVDLLLAEAMLIFQWFNPLAWIYRKDIERNLEYLTDDSVLKGNNFEPSDYQLSLLKVSVPHMALNITTNYSQSMLKKRILMMNARRSNINSMWKYMTLVLLMGVLVCNINQPLAAIAANNVPFSFNKNTDAKNADVAVHEQAPAALPPAASPSPENNNNEPVKIAGGLTPPPPALDADTSNRLKFSNTKGRIEIFYERGTYKMPFPDDIVVADAAFVNAISGLGYSSLSPSQMDSLKTAGVTPQFAKDIAALGYTDLPYKILCMLKLAGVTPEYIKSFSDLGYGHLMISKLISFKFSNIEAAYIKSMQRVGLTIPLELVTMAKLRNLTPEYVQGFKDLGYTNITYDRISMWKLQGIHADYIRGFNKIGYNNIPESEVSFLKISKLTPEYITAMKDKGVVYADLKRYTFGRDRN</sequence>
<organism evidence="4 5">
    <name type="scientific">Mucilaginibacter calamicampi</name>
    <dbReference type="NCBI Taxonomy" id="1302352"/>
    <lineage>
        <taxon>Bacteria</taxon>
        <taxon>Pseudomonadati</taxon>
        <taxon>Bacteroidota</taxon>
        <taxon>Sphingobacteriia</taxon>
        <taxon>Sphingobacteriales</taxon>
        <taxon>Sphingobacteriaceae</taxon>
        <taxon>Mucilaginibacter</taxon>
    </lineage>
</organism>
<reference evidence="5" key="1">
    <citation type="journal article" date="2019" name="Int. J. Syst. Evol. Microbiol.">
        <title>The Global Catalogue of Microorganisms (GCM) 10K type strain sequencing project: providing services to taxonomists for standard genome sequencing and annotation.</title>
        <authorList>
            <consortium name="The Broad Institute Genomics Platform"/>
            <consortium name="The Broad Institute Genome Sequencing Center for Infectious Disease"/>
            <person name="Wu L."/>
            <person name="Ma J."/>
        </authorList>
    </citation>
    <scope>NUCLEOTIDE SEQUENCE [LARGE SCALE GENOMIC DNA]</scope>
    <source>
        <strain evidence="5">CCUG 63418</strain>
    </source>
</reference>
<comment type="caution">
    <text evidence="4">The sequence shown here is derived from an EMBL/GenBank/DDBJ whole genome shotgun (WGS) entry which is preliminary data.</text>
</comment>
<feature type="domain" description="Peptidase M56" evidence="3">
    <location>
        <begin position="174"/>
        <end position="276"/>
    </location>
</feature>
<gene>
    <name evidence="4" type="ORF">ACFQZS_00020</name>
</gene>
<evidence type="ECO:0000259" key="3">
    <source>
        <dbReference type="Pfam" id="PF05569"/>
    </source>
</evidence>
<evidence type="ECO:0000256" key="1">
    <source>
        <dbReference type="SAM" id="MobiDB-lite"/>
    </source>
</evidence>
<proteinExistence type="predicted"/>
<feature type="compositionally biased region" description="Low complexity" evidence="1">
    <location>
        <begin position="347"/>
        <end position="356"/>
    </location>
</feature>
<keyword evidence="2" id="KW-0472">Membrane</keyword>
<dbReference type="InterPro" id="IPR052173">
    <property type="entry name" value="Beta-lactam_resp_regulator"/>
</dbReference>
<feature type="transmembrane region" description="Helical" evidence="2">
    <location>
        <begin position="34"/>
        <end position="52"/>
    </location>
</feature>
<feature type="transmembrane region" description="Helical" evidence="2">
    <location>
        <begin position="115"/>
        <end position="137"/>
    </location>
</feature>
<dbReference type="Pfam" id="PF05569">
    <property type="entry name" value="Peptidase_M56"/>
    <property type="match status" value="1"/>
</dbReference>
<dbReference type="PANTHER" id="PTHR34978:SF3">
    <property type="entry name" value="SLR0241 PROTEIN"/>
    <property type="match status" value="1"/>
</dbReference>
<accession>A0ABW2YVD3</accession>
<protein>
    <submittedName>
        <fullName evidence="4">M56 family metallopeptidase</fullName>
    </submittedName>
</protein>
<evidence type="ECO:0000313" key="5">
    <source>
        <dbReference type="Proteomes" id="UP001596958"/>
    </source>
</evidence>